<evidence type="ECO:0000256" key="1">
    <source>
        <dbReference type="SAM" id="MobiDB-lite"/>
    </source>
</evidence>
<evidence type="ECO:0000313" key="2">
    <source>
        <dbReference type="EMBL" id="TFD93348.1"/>
    </source>
</evidence>
<gene>
    <name evidence="2" type="ORF">E3T61_04420</name>
</gene>
<dbReference type="Proteomes" id="UP000298468">
    <property type="component" value="Unassembled WGS sequence"/>
</dbReference>
<sequence length="168" mass="16140">MALVAGLAACTAAGPEAAGGTPPPSATATGTASPTPAVDPAADPTVDPAVTAAWAAEAVPTGGADGFVMAQSGAFQAGAPGSFTLTASTLAAGSYSVYLACRGDADTTLTLTIDNAEPATLAGGCVGESQGMDLSLPADGATFTLLGDSDQPVEWALAVTDRLPRAEG</sequence>
<keyword evidence="3" id="KW-1185">Reference proteome</keyword>
<dbReference type="AlphaFoldDB" id="A0A4R9BZE2"/>
<protein>
    <submittedName>
        <fullName evidence="2">Uncharacterized protein</fullName>
    </submittedName>
</protein>
<accession>A0A4R9BZE2</accession>
<evidence type="ECO:0000313" key="3">
    <source>
        <dbReference type="Proteomes" id="UP000298468"/>
    </source>
</evidence>
<name>A0A4R9BZE2_9MICO</name>
<dbReference type="EMBL" id="SOHM01000008">
    <property type="protein sequence ID" value="TFD93348.1"/>
    <property type="molecule type" value="Genomic_DNA"/>
</dbReference>
<proteinExistence type="predicted"/>
<organism evidence="2 3">
    <name type="scientific">Cryobacterium lactosi</name>
    <dbReference type="NCBI Taxonomy" id="1259202"/>
    <lineage>
        <taxon>Bacteria</taxon>
        <taxon>Bacillati</taxon>
        <taxon>Actinomycetota</taxon>
        <taxon>Actinomycetes</taxon>
        <taxon>Micrococcales</taxon>
        <taxon>Microbacteriaceae</taxon>
        <taxon>Cryobacterium</taxon>
    </lineage>
</organism>
<comment type="caution">
    <text evidence="2">The sequence shown here is derived from an EMBL/GenBank/DDBJ whole genome shotgun (WGS) entry which is preliminary data.</text>
</comment>
<reference evidence="2 3" key="1">
    <citation type="submission" date="2019-03" db="EMBL/GenBank/DDBJ databases">
        <title>Genomics of glacier-inhabiting Cryobacterium strains.</title>
        <authorList>
            <person name="Liu Q."/>
            <person name="Xin Y.-H."/>
        </authorList>
    </citation>
    <scope>NUCLEOTIDE SEQUENCE [LARGE SCALE GENOMIC DNA]</scope>
    <source>
        <strain evidence="2 3">Sr59</strain>
    </source>
</reference>
<feature type="region of interest" description="Disordered" evidence="1">
    <location>
        <begin position="14"/>
        <end position="45"/>
    </location>
</feature>